<dbReference type="AlphaFoldDB" id="A0AAJ2X4W0"/>
<gene>
    <name evidence="1" type="ORF">LLE72_014460</name>
</gene>
<comment type="caution">
    <text evidence="1">The sequence shown here is derived from an EMBL/GenBank/DDBJ whole genome shotgun (WGS) entry which is preliminary data.</text>
</comment>
<reference evidence="1" key="2">
    <citation type="submission" date="2024-01" db="EMBL/GenBank/DDBJ databases">
        <title>Long-read genome sequencing of X. campestris pv. papavericola.</title>
        <authorList>
            <person name="Hussain R.M.F."/>
            <person name="Greer S."/>
            <person name="Harrison J."/>
            <person name="Grant M."/>
            <person name="Vicente J."/>
            <person name="Studholme D.J."/>
        </authorList>
    </citation>
    <scope>NUCLEOTIDE SEQUENCE</scope>
    <source>
        <strain evidence="1">NCPPB 2970</strain>
    </source>
</reference>
<proteinExistence type="predicted"/>
<dbReference type="EMBL" id="JAJFNJ020000003">
    <property type="protein sequence ID" value="MEC3888914.1"/>
    <property type="molecule type" value="Genomic_DNA"/>
</dbReference>
<reference evidence="1" key="1">
    <citation type="submission" date="2021-10" db="EMBL/GenBank/DDBJ databases">
        <authorList>
            <person name="Hussein R."/>
            <person name="Harrison J."/>
            <person name="Studholme D.J."/>
            <person name="Vicente J."/>
            <person name="Grant M."/>
        </authorList>
    </citation>
    <scope>NUCLEOTIDE SEQUENCE</scope>
    <source>
        <strain evidence="1">NCPPB 2970</strain>
    </source>
</reference>
<sequence length="150" mass="17481">MNMWEWRQRCAWGTERMRQELRTRFLDYARTFGSQRGLEHFKNAPEQSPNLYVYFAGRHAGYVHEWVLRGAAATVGHFAVARELEGKGFGEPLLRGFAESIQRELGVARIVFRVRKFSPAYQQLFQRVGAIATGRMVDGIPEWEWCFPKP</sequence>
<dbReference type="RefSeq" id="WP_146011536.1">
    <property type="nucleotide sequence ID" value="NZ_JAJFNJ020000003.1"/>
</dbReference>
<dbReference type="Gene3D" id="3.40.630.30">
    <property type="match status" value="1"/>
</dbReference>
<organism evidence="1 2">
    <name type="scientific">Xanthomonas campestris pv. papavericola</name>
    <dbReference type="NCBI Taxonomy" id="487881"/>
    <lineage>
        <taxon>Bacteria</taxon>
        <taxon>Pseudomonadati</taxon>
        <taxon>Pseudomonadota</taxon>
        <taxon>Gammaproteobacteria</taxon>
        <taxon>Lysobacterales</taxon>
        <taxon>Lysobacteraceae</taxon>
        <taxon>Xanthomonas</taxon>
    </lineage>
</organism>
<dbReference type="InterPro" id="IPR016181">
    <property type="entry name" value="Acyl_CoA_acyltransferase"/>
</dbReference>
<dbReference type="SUPFAM" id="SSF55729">
    <property type="entry name" value="Acyl-CoA N-acyltransferases (Nat)"/>
    <property type="match status" value="1"/>
</dbReference>
<protein>
    <recommendedName>
        <fullName evidence="3">N-acetyltransferase domain-containing protein</fullName>
    </recommendedName>
</protein>
<accession>A0AAJ2X4W0</accession>
<evidence type="ECO:0000313" key="2">
    <source>
        <dbReference type="Proteomes" id="UP001297361"/>
    </source>
</evidence>
<dbReference type="Proteomes" id="UP001297361">
    <property type="component" value="Unassembled WGS sequence"/>
</dbReference>
<evidence type="ECO:0008006" key="3">
    <source>
        <dbReference type="Google" id="ProtNLM"/>
    </source>
</evidence>
<name>A0AAJ2X4W0_XANCA</name>
<evidence type="ECO:0000313" key="1">
    <source>
        <dbReference type="EMBL" id="MEC3888914.1"/>
    </source>
</evidence>